<gene>
    <name evidence="1" type="ORF">BC781_103611</name>
</gene>
<dbReference type="InterPro" id="IPR012808">
    <property type="entry name" value="CHP02453"/>
</dbReference>
<name>A0A315ZB25_SEDFL</name>
<organism evidence="1 2">
    <name type="scientific">Sediminitomix flava</name>
    <dbReference type="NCBI Taxonomy" id="379075"/>
    <lineage>
        <taxon>Bacteria</taxon>
        <taxon>Pseudomonadati</taxon>
        <taxon>Bacteroidota</taxon>
        <taxon>Cytophagia</taxon>
        <taxon>Cytophagales</taxon>
        <taxon>Flammeovirgaceae</taxon>
        <taxon>Sediminitomix</taxon>
    </lineage>
</organism>
<evidence type="ECO:0000313" key="1">
    <source>
        <dbReference type="EMBL" id="PWJ42359.1"/>
    </source>
</evidence>
<dbReference type="Pfam" id="PF09365">
    <property type="entry name" value="DUF2461"/>
    <property type="match status" value="1"/>
</dbReference>
<dbReference type="PIRSF" id="PIRSF028451">
    <property type="entry name" value="UCP028451"/>
    <property type="match status" value="1"/>
</dbReference>
<dbReference type="PANTHER" id="PTHR36452">
    <property type="entry name" value="CHROMOSOME 12, WHOLE GENOME SHOTGUN SEQUENCE"/>
    <property type="match status" value="1"/>
</dbReference>
<proteinExistence type="predicted"/>
<dbReference type="InterPro" id="IPR015996">
    <property type="entry name" value="UCP028451"/>
</dbReference>
<dbReference type="PANTHER" id="PTHR36452:SF1">
    <property type="entry name" value="DUF2461 DOMAIN-CONTAINING PROTEIN"/>
    <property type="match status" value="1"/>
</dbReference>
<reference evidence="1 2" key="1">
    <citation type="submission" date="2018-03" db="EMBL/GenBank/DDBJ databases">
        <title>Genomic Encyclopedia of Archaeal and Bacterial Type Strains, Phase II (KMG-II): from individual species to whole genera.</title>
        <authorList>
            <person name="Goeker M."/>
        </authorList>
    </citation>
    <scope>NUCLEOTIDE SEQUENCE [LARGE SCALE GENOMIC DNA]</scope>
    <source>
        <strain evidence="1 2">DSM 28229</strain>
    </source>
</reference>
<keyword evidence="2" id="KW-1185">Reference proteome</keyword>
<dbReference type="OrthoDB" id="9794241at2"/>
<dbReference type="EMBL" id="QGDO01000003">
    <property type="protein sequence ID" value="PWJ42359.1"/>
    <property type="molecule type" value="Genomic_DNA"/>
</dbReference>
<sequence>MNVENILNFLSELKENNDKEWFDQNRSRYQKVKKEFESVIQEVIDGLSLIDESIADQEPKKCIFRIFRDVRFSKNKTPYKTNFGAFISKEGRKSHFGGYYLHLEPGKCMIAGGSYMPEAEALKKIRQEIDYNADDFLSILNNKDFSSNYGGLVGDQLKTAPKGYPKDHPQIELLRFKSFIVSKSVSDKDILAISVDDLVQQFSILKPFNDFLNVAIKD</sequence>
<comment type="caution">
    <text evidence="1">The sequence shown here is derived from an EMBL/GenBank/DDBJ whole genome shotgun (WGS) entry which is preliminary data.</text>
</comment>
<dbReference type="RefSeq" id="WP_109619240.1">
    <property type="nucleotide sequence ID" value="NZ_QGDO01000003.1"/>
</dbReference>
<accession>A0A315ZB25</accession>
<evidence type="ECO:0000313" key="2">
    <source>
        <dbReference type="Proteomes" id="UP000245535"/>
    </source>
</evidence>
<dbReference type="Proteomes" id="UP000245535">
    <property type="component" value="Unassembled WGS sequence"/>
</dbReference>
<protein>
    <submittedName>
        <fullName evidence="1">Uncharacterized protein (TIGR02453 family)</fullName>
    </submittedName>
</protein>
<dbReference type="AlphaFoldDB" id="A0A315ZB25"/>
<dbReference type="NCBIfam" id="TIGR02453">
    <property type="entry name" value="TIGR02453 family protein"/>
    <property type="match status" value="1"/>
</dbReference>